<protein>
    <submittedName>
        <fullName evidence="2">Phosphotransferase enzyme family protein</fullName>
    </submittedName>
</protein>
<keyword evidence="3" id="KW-1185">Reference proteome</keyword>
<dbReference type="InterPro" id="IPR002575">
    <property type="entry name" value="Aminoglycoside_PTrfase"/>
</dbReference>
<dbReference type="SUPFAM" id="SSF56112">
    <property type="entry name" value="Protein kinase-like (PK-like)"/>
    <property type="match status" value="1"/>
</dbReference>
<comment type="caution">
    <text evidence="2">The sequence shown here is derived from an EMBL/GenBank/DDBJ whole genome shotgun (WGS) entry which is preliminary data.</text>
</comment>
<evidence type="ECO:0000259" key="1">
    <source>
        <dbReference type="Pfam" id="PF01636"/>
    </source>
</evidence>
<feature type="domain" description="Aminoglycoside phosphotransferase" evidence="1">
    <location>
        <begin position="102"/>
        <end position="303"/>
    </location>
</feature>
<dbReference type="InterPro" id="IPR011009">
    <property type="entry name" value="Kinase-like_dom_sf"/>
</dbReference>
<sequence length="409" mass="44887">MTTENTGVTDTAYTQDEVVEMAAELLSRRYGGVAEFTQVTDLGGSGNATVLRARMTPTAFLPHRSVVIKYNPSTGHAIDDAALLREVVAYQFTTALSEDVRPGPVLFAHDLDRRILVLSDVGEGDTLADVLIQAQDEDRKEILRSLGRSLGQMHAGTADREQDYETLLNRMLRQHPEYAEHQSLRDESLQRSILIGADILADAGLPAPADFVELAQQAASALSIGRERAFTPFDLSPDNVIVSQNLAFLDYEWAGYRNVGFDVACVIAGFPQFLFARPISDEEAEIFISAWQRRVVQVWPRLADDSELHELIVASLIGWALSSVTTMYAGGIEGVVALSEGSAGIEHDARHSLLRPADQGPFSEEEILIRRDLYETFEALARYSAKCDSAACEPVAQFGQTVASRLREG</sequence>
<dbReference type="Gene3D" id="3.90.1200.10">
    <property type="match status" value="1"/>
</dbReference>
<dbReference type="Pfam" id="PF01636">
    <property type="entry name" value="APH"/>
    <property type="match status" value="1"/>
</dbReference>
<name>A0ABR5V978_9CORY</name>
<dbReference type="Proteomes" id="UP000070339">
    <property type="component" value="Unassembled WGS sequence"/>
</dbReference>
<dbReference type="EMBL" id="LTEB01000028">
    <property type="protein sequence ID" value="KXU17761.1"/>
    <property type="molecule type" value="Genomic_DNA"/>
</dbReference>
<gene>
    <name evidence="2" type="ORF">WM41_1316</name>
</gene>
<reference evidence="2 3" key="1">
    <citation type="journal article" date="2016" name="Int. J. Syst. Evol. Microbiol.">
        <title>Resolving the Complexity of Human Skin Metagenomes Using Single-Molecule Sequencing.</title>
        <authorList>
            <consortium name="NISC Comparative Sequencing Program"/>
            <person name="Tsai Y.C."/>
            <person name="Conlan S."/>
            <person name="Deming C."/>
            <person name="Segre J.A."/>
            <person name="Kong H.H."/>
            <person name="Korlach J."/>
            <person name="Oh J."/>
        </authorList>
    </citation>
    <scope>NUCLEOTIDE SEQUENCE [LARGE SCALE GENOMIC DNA]</scope>
    <source>
        <strain evidence="2 3">1B08</strain>
    </source>
</reference>
<proteinExistence type="predicted"/>
<evidence type="ECO:0000313" key="3">
    <source>
        <dbReference type="Proteomes" id="UP000070339"/>
    </source>
</evidence>
<evidence type="ECO:0000313" key="2">
    <source>
        <dbReference type="EMBL" id="KXU17761.1"/>
    </source>
</evidence>
<organism evidence="2 3">
    <name type="scientific">Corynebacterium simulans</name>
    <dbReference type="NCBI Taxonomy" id="146827"/>
    <lineage>
        <taxon>Bacteria</taxon>
        <taxon>Bacillati</taxon>
        <taxon>Actinomycetota</taxon>
        <taxon>Actinomycetes</taxon>
        <taxon>Mycobacteriales</taxon>
        <taxon>Corynebacteriaceae</taxon>
        <taxon>Corynebacterium</taxon>
    </lineage>
</organism>
<accession>A0ABR5V978</accession>